<dbReference type="Pfam" id="PF23230">
    <property type="entry name" value="zf-C2H2_13"/>
    <property type="match status" value="1"/>
</dbReference>
<dbReference type="AlphaFoldDB" id="A0A0B2UMB6"/>
<evidence type="ECO:0000313" key="4">
    <source>
        <dbReference type="Proteomes" id="UP000031056"/>
    </source>
</evidence>
<dbReference type="GO" id="GO:0043022">
    <property type="term" value="F:ribosome binding"/>
    <property type="evidence" value="ECO:0007669"/>
    <property type="project" value="TreeGrafter"/>
</dbReference>
<dbReference type="PROSITE" id="PS50089">
    <property type="entry name" value="ZF_RING_2"/>
    <property type="match status" value="1"/>
</dbReference>
<proteinExistence type="predicted"/>
<dbReference type="InterPro" id="IPR013087">
    <property type="entry name" value="Znf_C2H2_type"/>
</dbReference>
<feature type="domain" description="RING-type" evidence="2">
    <location>
        <begin position="3"/>
        <end position="43"/>
    </location>
</feature>
<reference evidence="3 4" key="1">
    <citation type="journal article" date="2014" name="MBio">
        <title>The Ordospora colligata genome; evolution of extreme reduction in microsporidia and host-to-parasite horizontal gene transfer.</title>
        <authorList>
            <person name="Pombert J.-F."/>
            <person name="Haag K.L."/>
            <person name="Beidas S."/>
            <person name="Ebert D."/>
            <person name="Keeling P.J."/>
        </authorList>
    </citation>
    <scope>NUCLEOTIDE SEQUENCE [LARGE SCALE GENOMIC DNA]</scope>
    <source>
        <strain evidence="3 4">OC4</strain>
    </source>
</reference>
<dbReference type="STRING" id="1354746.A0A0B2UMB6"/>
<dbReference type="GO" id="GO:0072344">
    <property type="term" value="P:rescue of stalled ribosome"/>
    <property type="evidence" value="ECO:0007669"/>
    <property type="project" value="InterPro"/>
</dbReference>
<evidence type="ECO:0000259" key="2">
    <source>
        <dbReference type="PROSITE" id="PS50089"/>
    </source>
</evidence>
<dbReference type="EMBL" id="JOKQ01000001">
    <property type="protein sequence ID" value="KHN70414.1"/>
    <property type="molecule type" value="Genomic_DNA"/>
</dbReference>
<dbReference type="GO" id="GO:0016567">
    <property type="term" value="P:protein ubiquitination"/>
    <property type="evidence" value="ECO:0007669"/>
    <property type="project" value="TreeGrafter"/>
</dbReference>
<dbReference type="SMART" id="SM00355">
    <property type="entry name" value="ZnF_C2H2"/>
    <property type="match status" value="4"/>
</dbReference>
<keyword evidence="1" id="KW-0862">Zinc</keyword>
<dbReference type="GO" id="GO:0008270">
    <property type="term" value="F:zinc ion binding"/>
    <property type="evidence" value="ECO:0007669"/>
    <property type="project" value="UniProtKB-KW"/>
</dbReference>
<dbReference type="PANTHER" id="PTHR22938">
    <property type="entry name" value="ZINC FINGER PROTEIN 598"/>
    <property type="match status" value="1"/>
</dbReference>
<evidence type="ECO:0000256" key="1">
    <source>
        <dbReference type="PROSITE-ProRule" id="PRU00175"/>
    </source>
</evidence>
<dbReference type="PROSITE" id="PS00028">
    <property type="entry name" value="ZINC_FINGER_C2H2_1"/>
    <property type="match status" value="1"/>
</dbReference>
<dbReference type="OrthoDB" id="3838338at2759"/>
<gene>
    <name evidence="3" type="ORF">M896_010670</name>
</gene>
<keyword evidence="4" id="KW-1185">Reference proteome</keyword>
<protein>
    <submittedName>
        <fullName evidence="3">RING Zn-finger domain-containing protein</fullName>
    </submittedName>
</protein>
<dbReference type="GO" id="GO:0061630">
    <property type="term" value="F:ubiquitin protein ligase activity"/>
    <property type="evidence" value="ECO:0007669"/>
    <property type="project" value="InterPro"/>
</dbReference>
<accession>A0A0B2UMB6</accession>
<keyword evidence="1" id="KW-0863">Zinc-finger</keyword>
<evidence type="ECO:0000313" key="3">
    <source>
        <dbReference type="EMBL" id="KHN70414.1"/>
    </source>
</evidence>
<dbReference type="RefSeq" id="XP_014564456.1">
    <property type="nucleotide sequence ID" value="XM_014708970.1"/>
</dbReference>
<sequence length="430" mass="49724">MDCQICDCHSEIYASYDCCHCICIRCSLRLVVLYKQHNCPLCKTTTKTLRFNTSEAINKSETHKPLKEIKTSITIVYESNAVKKHVEDLLSSKCQKCLKTCSTLAQLRKHYSEHGLVLCSECIYGRKDFWDEFKLYKSSTIKDHRNGMLGEEGFIGHVFCVHCKSYLYDADNARQHCNIEHEMCQICDMVGLKYKYYRNFKDLESHYRNAHYCCMFDQCLANKCYAFTYQTELLAHLTKIHKLDVTLSSIPKKGDCDMPVMDPFKKRNVKCKVDILAPNGMIVDTRQSDNKHTMSIPNSPSLNVPTYLNRSILDDHKKSRARRKSVIDYFCTTDANEIECIIDEFMATFMTVTDAFNKVSYYVGDAQALKIFESVRFDHRQKDVSESIKSIRKKVMFPKFVPFGSPTYTEPERKQAPGFSVIDISKGKKL</sequence>
<dbReference type="InterPro" id="IPR001841">
    <property type="entry name" value="Znf_RING"/>
</dbReference>
<dbReference type="InParanoid" id="A0A0B2UMB6"/>
<comment type="caution">
    <text evidence="3">The sequence shown here is derived from an EMBL/GenBank/DDBJ whole genome shotgun (WGS) entry which is preliminary data.</text>
</comment>
<dbReference type="InterPro" id="IPR056437">
    <property type="entry name" value="Znf-C2H2_ZNF598/HEL2"/>
</dbReference>
<dbReference type="HOGENOM" id="CLU_653992_0_0_1"/>
<keyword evidence="1" id="KW-0479">Metal-binding</keyword>
<organism evidence="3 4">
    <name type="scientific">Ordospora colligata OC4</name>
    <dbReference type="NCBI Taxonomy" id="1354746"/>
    <lineage>
        <taxon>Eukaryota</taxon>
        <taxon>Fungi</taxon>
        <taxon>Fungi incertae sedis</taxon>
        <taxon>Microsporidia</taxon>
        <taxon>Ordosporidae</taxon>
        <taxon>Ordospora</taxon>
    </lineage>
</organism>
<name>A0A0B2UMB6_9MICR</name>
<dbReference type="Proteomes" id="UP000031056">
    <property type="component" value="Unassembled WGS sequence"/>
</dbReference>
<dbReference type="VEuPathDB" id="MicrosporidiaDB:M896_010670"/>
<dbReference type="InterPro" id="IPR044288">
    <property type="entry name" value="ZNF598/HEL2"/>
</dbReference>
<dbReference type="GeneID" id="26260910"/>
<dbReference type="PANTHER" id="PTHR22938:SF0">
    <property type="entry name" value="E3 UBIQUITIN-PROTEIN LIGASE ZNF598"/>
    <property type="match status" value="1"/>
</dbReference>